<dbReference type="STRING" id="526227.Mesil_0068"/>
<dbReference type="Pfam" id="PF05114">
    <property type="entry name" value="MbnB_TglH_ChrH"/>
    <property type="match status" value="1"/>
</dbReference>
<evidence type="ECO:0008006" key="3">
    <source>
        <dbReference type="Google" id="ProtNLM"/>
    </source>
</evidence>
<sequence length="282" mass="31968">MRNGEPNPIPGRTLAHLREVVQLAANALPELLGLLKSPLVPLDYLKCPLSPNSRAEVQAARAHRPVLLHGWGPPGYSVSMAQVPEPALLQELAALSDTPYLSAHIDYNPDQDGELSPQGLLLRMRKSVEELRRLTGLEVLLENLPFVPWGKRPRYLSDPEYIREVLEATQTAFLLDLAHAQVAAYHRGEDLWVYLERMPLEQVIEIHASGPRLEERGLRDRHQALMAADYEVLEWAVHRTPRLKMLTLEYQGKNSAGEAGGPEVWLEQLERLDTLRHRLNRR</sequence>
<dbReference type="eggNOG" id="COG3220">
    <property type="taxonomic scope" value="Bacteria"/>
</dbReference>
<dbReference type="KEGG" id="msv:Mesil_0068"/>
<gene>
    <name evidence="1" type="ordered locus">Mesil_0068</name>
</gene>
<proteinExistence type="predicted"/>
<accession>D7BG94</accession>
<dbReference type="InterPro" id="IPR007801">
    <property type="entry name" value="MbnB/TglH/ChrH"/>
</dbReference>
<name>D7BG94_ALLS1</name>
<evidence type="ECO:0000313" key="2">
    <source>
        <dbReference type="Proteomes" id="UP000001916"/>
    </source>
</evidence>
<reference evidence="1 2" key="1">
    <citation type="journal article" date="2010" name="Stand. Genomic Sci.">
        <title>Complete genome sequence of Meiothermus silvanus type strain (VI-R2).</title>
        <authorList>
            <person name="Sikorski J."/>
            <person name="Tindall B.J."/>
            <person name="Lowry S."/>
            <person name="Lucas S."/>
            <person name="Nolan M."/>
            <person name="Copeland A."/>
            <person name="Glavina Del Rio T."/>
            <person name="Tice H."/>
            <person name="Cheng J.F."/>
            <person name="Han C."/>
            <person name="Pitluck S."/>
            <person name="Liolios K."/>
            <person name="Ivanova N."/>
            <person name="Mavromatis K."/>
            <person name="Mikhailova N."/>
            <person name="Pati A."/>
            <person name="Goodwin L."/>
            <person name="Chen A."/>
            <person name="Palaniappan K."/>
            <person name="Land M."/>
            <person name="Hauser L."/>
            <person name="Chang Y.J."/>
            <person name="Jeffries C.D."/>
            <person name="Rohde M."/>
            <person name="Goker M."/>
            <person name="Woyke T."/>
            <person name="Bristow J."/>
            <person name="Eisen J.A."/>
            <person name="Markowitz V."/>
            <person name="Hugenholtz P."/>
            <person name="Kyrpides N.C."/>
            <person name="Klenk H.P."/>
            <person name="Lapidus A."/>
        </authorList>
    </citation>
    <scope>NUCLEOTIDE SEQUENCE [LARGE SCALE GENOMIC DNA]</scope>
    <source>
        <strain evidence="2">ATCC 700542 / DSM 9946 / VI-R2</strain>
    </source>
</reference>
<dbReference type="Gene3D" id="3.20.20.150">
    <property type="entry name" value="Divalent-metal-dependent TIM barrel enzymes"/>
    <property type="match status" value="1"/>
</dbReference>
<keyword evidence="2" id="KW-1185">Reference proteome</keyword>
<organism evidence="1 2">
    <name type="scientific">Allomeiothermus silvanus (strain ATCC 700542 / DSM 9946 / NBRC 106475 / NCIMB 13440 / VI-R2)</name>
    <name type="common">Thermus silvanus</name>
    <dbReference type="NCBI Taxonomy" id="526227"/>
    <lineage>
        <taxon>Bacteria</taxon>
        <taxon>Thermotogati</taxon>
        <taxon>Deinococcota</taxon>
        <taxon>Deinococci</taxon>
        <taxon>Thermales</taxon>
        <taxon>Thermaceae</taxon>
        <taxon>Allomeiothermus</taxon>
    </lineage>
</organism>
<dbReference type="HOGENOM" id="CLU_1052527_0_0_0"/>
<dbReference type="OrthoDB" id="1932681at2"/>
<evidence type="ECO:0000313" key="1">
    <source>
        <dbReference type="EMBL" id="ADH62015.1"/>
    </source>
</evidence>
<dbReference type="Proteomes" id="UP000001916">
    <property type="component" value="Chromosome"/>
</dbReference>
<dbReference type="AlphaFoldDB" id="D7BG94"/>
<protein>
    <recommendedName>
        <fullName evidence="3">Xylose isomerase domain protein TIM barrel</fullName>
    </recommendedName>
</protein>
<dbReference type="EMBL" id="CP002042">
    <property type="protein sequence ID" value="ADH62015.1"/>
    <property type="molecule type" value="Genomic_DNA"/>
</dbReference>